<organism evidence="3 4">
    <name type="scientific">Echeneis naucrates</name>
    <name type="common">Live sharksucker</name>
    <dbReference type="NCBI Taxonomy" id="173247"/>
    <lineage>
        <taxon>Eukaryota</taxon>
        <taxon>Metazoa</taxon>
        <taxon>Chordata</taxon>
        <taxon>Craniata</taxon>
        <taxon>Vertebrata</taxon>
        <taxon>Euteleostomi</taxon>
        <taxon>Actinopterygii</taxon>
        <taxon>Neopterygii</taxon>
        <taxon>Teleostei</taxon>
        <taxon>Neoteleostei</taxon>
        <taxon>Acanthomorphata</taxon>
        <taxon>Carangaria</taxon>
        <taxon>Carangiformes</taxon>
        <taxon>Echeneidae</taxon>
        <taxon>Echeneis</taxon>
    </lineage>
</organism>
<dbReference type="GO" id="GO:0008757">
    <property type="term" value="F:S-adenosylmethionine-dependent methyltransferase activity"/>
    <property type="evidence" value="ECO:0007669"/>
    <property type="project" value="InterPro"/>
</dbReference>
<reference evidence="3" key="2">
    <citation type="submission" date="2025-08" db="UniProtKB">
        <authorList>
            <consortium name="Ensembl"/>
        </authorList>
    </citation>
    <scope>IDENTIFICATION</scope>
</reference>
<evidence type="ECO:0000313" key="3">
    <source>
        <dbReference type="Ensembl" id="ENSENLP00000045545.1"/>
    </source>
</evidence>
<feature type="domain" description="Methyltransferase type 11" evidence="2">
    <location>
        <begin position="76"/>
        <end position="173"/>
    </location>
</feature>
<dbReference type="Pfam" id="PF08241">
    <property type="entry name" value="Methyltransf_11"/>
    <property type="match status" value="1"/>
</dbReference>
<dbReference type="InParanoid" id="A0A665WP60"/>
<dbReference type="InterPro" id="IPR013216">
    <property type="entry name" value="Methyltransf_11"/>
</dbReference>
<reference evidence="3" key="3">
    <citation type="submission" date="2025-09" db="UniProtKB">
        <authorList>
            <consortium name="Ensembl"/>
        </authorList>
    </citation>
    <scope>IDENTIFICATION</scope>
</reference>
<dbReference type="Gene3D" id="3.40.50.150">
    <property type="entry name" value="Vaccinia Virus protein VP39"/>
    <property type="match status" value="1"/>
</dbReference>
<feature type="transmembrane region" description="Helical" evidence="1">
    <location>
        <begin position="12"/>
        <end position="33"/>
    </location>
</feature>
<dbReference type="PANTHER" id="PTHR45036:SF1">
    <property type="entry name" value="METHYLTRANSFERASE LIKE 7A"/>
    <property type="match status" value="1"/>
</dbReference>
<gene>
    <name evidence="3" type="primary">LOC115044110</name>
</gene>
<dbReference type="Proteomes" id="UP000472264">
    <property type="component" value="Chromosome 5"/>
</dbReference>
<name>A0A665WP60_ECHNA</name>
<dbReference type="InterPro" id="IPR029063">
    <property type="entry name" value="SAM-dependent_MTases_sf"/>
</dbReference>
<protein>
    <submittedName>
        <fullName evidence="3">Methyltransferase like 7A</fullName>
    </submittedName>
</protein>
<reference evidence="3" key="1">
    <citation type="submission" date="2021-04" db="EMBL/GenBank/DDBJ databases">
        <authorList>
            <consortium name="Wellcome Sanger Institute Data Sharing"/>
        </authorList>
    </citation>
    <scope>NUCLEOTIDE SEQUENCE [LARGE SCALE GENOMIC DNA]</scope>
</reference>
<dbReference type="OMA" id="CQYVFEP"/>
<evidence type="ECO:0000256" key="1">
    <source>
        <dbReference type="SAM" id="Phobius"/>
    </source>
</evidence>
<accession>A0A665WP60</accession>
<evidence type="ECO:0000259" key="2">
    <source>
        <dbReference type="Pfam" id="PF08241"/>
    </source>
</evidence>
<dbReference type="PANTHER" id="PTHR45036">
    <property type="entry name" value="METHYLTRANSFERASE LIKE 7B"/>
    <property type="match status" value="1"/>
</dbReference>
<dbReference type="InterPro" id="IPR052356">
    <property type="entry name" value="Thiol_S-MT"/>
</dbReference>
<keyword evidence="1" id="KW-0472">Membrane</keyword>
<keyword evidence="4" id="KW-1185">Reference proteome</keyword>
<dbReference type="AlphaFoldDB" id="A0A665WP60"/>
<dbReference type="Ensembl" id="ENSENLT00000046673.1">
    <property type="protein sequence ID" value="ENSENLP00000045545.1"/>
    <property type="gene ID" value="ENSENLG00000019383.1"/>
</dbReference>
<keyword evidence="1" id="KW-0812">Transmembrane</keyword>
<proteinExistence type="predicted"/>
<sequence>ADITCLMRFCRLLCFALTVPLYVMELIGLYGFYKRLFPLLAYNITFSYNDKMHKTKRELFRNMGKFASPDGTLRLLEIGCGSGANFQFYPYGCLVVCADPNPHFERYLRISMAANEHLTFDRFLVVCGEDLEDVEDGSVDVVVCTLVLCSVRDVQQVLREIRRVLRPGGAFYFLEHVVSEPSSWTYFFQHVFGPLWYYLGDGCMITRATWKDIEAAGFCELHLNLIEAPEVTPLIRPHIMGYCIKYNISYVVCFFPHPSQDVHNKYYLDTVLFP</sequence>
<keyword evidence="1" id="KW-1133">Transmembrane helix</keyword>
<dbReference type="SUPFAM" id="SSF53335">
    <property type="entry name" value="S-adenosyl-L-methionine-dependent methyltransferases"/>
    <property type="match status" value="1"/>
</dbReference>
<evidence type="ECO:0000313" key="4">
    <source>
        <dbReference type="Proteomes" id="UP000472264"/>
    </source>
</evidence>
<dbReference type="CDD" id="cd02440">
    <property type="entry name" value="AdoMet_MTases"/>
    <property type="match status" value="1"/>
</dbReference>